<dbReference type="InterPro" id="IPR006311">
    <property type="entry name" value="TAT_signal"/>
</dbReference>
<comment type="function">
    <text evidence="13">Involved in the recovery of exogenous heme iron. Extracts iron from heme while preserving the protoporphyrin ring intact.</text>
</comment>
<keyword evidence="4 13" id="KW-0479">Metal-binding</keyword>
<keyword evidence="14" id="KW-0812">Transmembrane</keyword>
<dbReference type="EMBL" id="JBHTLU010000034">
    <property type="protein sequence ID" value="MFD1223407.1"/>
    <property type="molecule type" value="Genomic_DNA"/>
</dbReference>
<dbReference type="InterPro" id="IPR006314">
    <property type="entry name" value="Dyp_peroxidase"/>
</dbReference>
<keyword evidence="5" id="KW-0732">Signal</keyword>
<evidence type="ECO:0000256" key="11">
    <source>
        <dbReference type="ARBA" id="ARBA00033775"/>
    </source>
</evidence>
<evidence type="ECO:0000256" key="13">
    <source>
        <dbReference type="RuleBase" id="RU365017"/>
    </source>
</evidence>
<keyword evidence="2 13" id="KW-0575">Peroxidase</keyword>
<evidence type="ECO:0000256" key="5">
    <source>
        <dbReference type="ARBA" id="ARBA00022729"/>
    </source>
</evidence>
<sequence>MEDMTKQDQEHLPDSKSTVSRRDILKMAGAGGIGLLLGSVGVGVGGLLTGTGKASKSASAATDRSQSTIPFYDQYQAGILTPAQNFLCFAAFDLTTKQASEVTKLFRAWTEASANMAEGRMVGSHNDQPSLPPEDTGEAVGLNANQLTITFGVGPSMFDERFGLASKRPEAFVDFPKFAGERLREEWCGGDIGVQVCADDMQVAFHAIRNLARIARGTAVLRWTQEGFQRSATATNIQETPRNLLGFKDGTGNPDVRDSKLMNDLVWVQPSDGPSWMQNGTYMAVRRIRMRIEVWDRSTLSDQEATFGRYRSSGAPLGQSNEFDPLRLDAKNADGKPVIPANAHVRLAHGENKEKILRRSYSYSSGIDKQTGQLDAGLFFICFNRDPRKQFIPIQQRLAKNDALNEYIFHMGSASFACFPGVRQGGYIGEGLL</sequence>
<dbReference type="InterPro" id="IPR048328">
    <property type="entry name" value="Dyp_perox_C"/>
</dbReference>
<feature type="domain" description="Dyp-type peroxidase N-terminal" evidence="15">
    <location>
        <begin position="76"/>
        <end position="229"/>
    </location>
</feature>
<organism evidence="17 18">
    <name type="scientific">Paenibacillus vulneris</name>
    <dbReference type="NCBI Taxonomy" id="1133364"/>
    <lineage>
        <taxon>Bacteria</taxon>
        <taxon>Bacillati</taxon>
        <taxon>Bacillota</taxon>
        <taxon>Bacilli</taxon>
        <taxon>Bacillales</taxon>
        <taxon>Paenibacillaceae</taxon>
        <taxon>Paenibacillus</taxon>
    </lineage>
</organism>
<evidence type="ECO:0000256" key="12">
    <source>
        <dbReference type="ARBA" id="ARBA00048856"/>
    </source>
</evidence>
<evidence type="ECO:0000256" key="2">
    <source>
        <dbReference type="ARBA" id="ARBA00022559"/>
    </source>
</evidence>
<evidence type="ECO:0000256" key="6">
    <source>
        <dbReference type="ARBA" id="ARBA00023002"/>
    </source>
</evidence>
<dbReference type="PANTHER" id="PTHR30521:SF4">
    <property type="entry name" value="DEFERROCHELATASE"/>
    <property type="match status" value="1"/>
</dbReference>
<dbReference type="PROSITE" id="PS51404">
    <property type="entry name" value="DYP_PEROXIDASE"/>
    <property type="match status" value="1"/>
</dbReference>
<dbReference type="Pfam" id="PF04261">
    <property type="entry name" value="Dyp_perox_N"/>
    <property type="match status" value="1"/>
</dbReference>
<dbReference type="EC" id="1.11.1.-" evidence="13"/>
<evidence type="ECO:0000259" key="15">
    <source>
        <dbReference type="Pfam" id="PF04261"/>
    </source>
</evidence>
<accession>A0ABW3UR54</accession>
<evidence type="ECO:0000313" key="18">
    <source>
        <dbReference type="Proteomes" id="UP001597180"/>
    </source>
</evidence>
<comment type="cofactor">
    <cofactor evidence="13">
        <name>heme b</name>
        <dbReference type="ChEBI" id="CHEBI:60344"/>
    </cofactor>
    <text evidence="13">Binds 1 heme b (iron(II)-protoporphyrin IX) group non-covalently per subunit.</text>
</comment>
<evidence type="ECO:0000256" key="10">
    <source>
        <dbReference type="ARBA" id="ARBA00033771"/>
    </source>
</evidence>
<evidence type="ECO:0000313" key="17">
    <source>
        <dbReference type="EMBL" id="MFD1223407.1"/>
    </source>
</evidence>
<evidence type="ECO:0000256" key="3">
    <source>
        <dbReference type="ARBA" id="ARBA00022617"/>
    </source>
</evidence>
<keyword evidence="14" id="KW-1133">Transmembrane helix</keyword>
<proteinExistence type="inferred from homology"/>
<keyword evidence="18" id="KW-1185">Reference proteome</keyword>
<gene>
    <name evidence="17" type="primary">efeB</name>
    <name evidence="17" type="ORF">ACFQ4B_25120</name>
</gene>
<keyword evidence="7 13" id="KW-0408">Iron</keyword>
<keyword evidence="8" id="KW-0456">Lyase</keyword>
<evidence type="ECO:0000256" key="14">
    <source>
        <dbReference type="SAM" id="Phobius"/>
    </source>
</evidence>
<evidence type="ECO:0000256" key="8">
    <source>
        <dbReference type="ARBA" id="ARBA00023239"/>
    </source>
</evidence>
<dbReference type="SUPFAM" id="SSF54909">
    <property type="entry name" value="Dimeric alpha+beta barrel"/>
    <property type="match status" value="1"/>
</dbReference>
<evidence type="ECO:0000256" key="7">
    <source>
        <dbReference type="ARBA" id="ARBA00023004"/>
    </source>
</evidence>
<keyword evidence="3 13" id="KW-0349">Heme</keyword>
<dbReference type="PROSITE" id="PS51318">
    <property type="entry name" value="TAT"/>
    <property type="match status" value="1"/>
</dbReference>
<dbReference type="NCBIfam" id="TIGR01413">
    <property type="entry name" value="Dyp_perox_fam"/>
    <property type="match status" value="1"/>
</dbReference>
<evidence type="ECO:0000256" key="1">
    <source>
        <dbReference type="ARBA" id="ARBA00004196"/>
    </source>
</evidence>
<dbReference type="Proteomes" id="UP001597180">
    <property type="component" value="Unassembled WGS sequence"/>
</dbReference>
<dbReference type="Pfam" id="PF20628">
    <property type="entry name" value="Dyp_perox_C"/>
    <property type="match status" value="1"/>
</dbReference>
<evidence type="ECO:0000256" key="9">
    <source>
        <dbReference type="ARBA" id="ARBA00025737"/>
    </source>
</evidence>
<reference evidence="18" key="1">
    <citation type="journal article" date="2019" name="Int. J. Syst. Evol. Microbiol.">
        <title>The Global Catalogue of Microorganisms (GCM) 10K type strain sequencing project: providing services to taxonomists for standard genome sequencing and annotation.</title>
        <authorList>
            <consortium name="The Broad Institute Genomics Platform"/>
            <consortium name="The Broad Institute Genome Sequencing Center for Infectious Disease"/>
            <person name="Wu L."/>
            <person name="Ma J."/>
        </authorList>
    </citation>
    <scope>NUCLEOTIDE SEQUENCE [LARGE SCALE GENOMIC DNA]</scope>
    <source>
        <strain evidence="18">CCUG 53270</strain>
    </source>
</reference>
<evidence type="ECO:0000256" key="4">
    <source>
        <dbReference type="ARBA" id="ARBA00022723"/>
    </source>
</evidence>
<keyword evidence="14" id="KW-0472">Membrane</keyword>
<feature type="domain" description="Dyp-type peroxidase C-terminal" evidence="16">
    <location>
        <begin position="240"/>
        <end position="422"/>
    </location>
</feature>
<feature type="transmembrane region" description="Helical" evidence="14">
    <location>
        <begin position="24"/>
        <end position="48"/>
    </location>
</feature>
<dbReference type="RefSeq" id="WP_345590438.1">
    <property type="nucleotide sequence ID" value="NZ_BAABJG010000022.1"/>
</dbReference>
<comment type="similarity">
    <text evidence="9 13">Belongs to the DyP-type peroxidase family.</text>
</comment>
<keyword evidence="6 13" id="KW-0560">Oxidoreductase</keyword>
<dbReference type="InterPro" id="IPR048327">
    <property type="entry name" value="Dyp_perox_N"/>
</dbReference>
<name>A0ABW3UR54_9BACL</name>
<protein>
    <recommendedName>
        <fullName evidence="10 13">Deferrochelatase</fullName>
        <ecNumber evidence="13">1.11.1.-</ecNumber>
    </recommendedName>
    <alternativeName>
        <fullName evidence="11 13">Peroxidase EfeB</fullName>
    </alternativeName>
</protein>
<comment type="caution">
    <text evidence="17">The sequence shown here is derived from an EMBL/GenBank/DDBJ whole genome shotgun (WGS) entry which is preliminary data.</text>
</comment>
<evidence type="ECO:0000259" key="16">
    <source>
        <dbReference type="Pfam" id="PF20628"/>
    </source>
</evidence>
<dbReference type="InterPro" id="IPR006313">
    <property type="entry name" value="EfeB/EfeN"/>
</dbReference>
<dbReference type="NCBIfam" id="TIGR01412">
    <property type="entry name" value="tat_substr_1"/>
    <property type="match status" value="1"/>
</dbReference>
<dbReference type="PANTHER" id="PTHR30521">
    <property type="entry name" value="DEFERROCHELATASE/PEROXIDASE"/>
    <property type="match status" value="1"/>
</dbReference>
<dbReference type="InterPro" id="IPR011008">
    <property type="entry name" value="Dimeric_a/b-barrel"/>
</dbReference>
<comment type="subcellular location">
    <subcellularLocation>
        <location evidence="1">Cell envelope</location>
    </subcellularLocation>
</comment>
<comment type="catalytic activity">
    <reaction evidence="12">
        <text>heme b + 2 H(+) = protoporphyrin IX + Fe(2+)</text>
        <dbReference type="Rhea" id="RHEA:22584"/>
        <dbReference type="ChEBI" id="CHEBI:15378"/>
        <dbReference type="ChEBI" id="CHEBI:29033"/>
        <dbReference type="ChEBI" id="CHEBI:57306"/>
        <dbReference type="ChEBI" id="CHEBI:60344"/>
        <dbReference type="EC" id="4.98.1.1"/>
    </reaction>
    <physiologicalReaction direction="left-to-right" evidence="12">
        <dbReference type="Rhea" id="RHEA:22585"/>
    </physiologicalReaction>
</comment>